<accession>A0ABD1T4Q0</accession>
<gene>
    <name evidence="1" type="ORF">Fot_31352</name>
</gene>
<sequence>MFGASNCLLTHATITLVAAINWILLAKKEAGYGMAREYQASIEKSIDSFWSNSSFPSGEVTWEVPKAGSSNNLLVIKMVIFLHTEFSNNYNRFNGCSTSYK</sequence>
<dbReference type="AlphaFoldDB" id="A0ABD1T4Q0"/>
<organism evidence="1 2">
    <name type="scientific">Forsythia ovata</name>
    <dbReference type="NCBI Taxonomy" id="205694"/>
    <lineage>
        <taxon>Eukaryota</taxon>
        <taxon>Viridiplantae</taxon>
        <taxon>Streptophyta</taxon>
        <taxon>Embryophyta</taxon>
        <taxon>Tracheophyta</taxon>
        <taxon>Spermatophyta</taxon>
        <taxon>Magnoliopsida</taxon>
        <taxon>eudicotyledons</taxon>
        <taxon>Gunneridae</taxon>
        <taxon>Pentapetalae</taxon>
        <taxon>asterids</taxon>
        <taxon>lamiids</taxon>
        <taxon>Lamiales</taxon>
        <taxon>Oleaceae</taxon>
        <taxon>Forsythieae</taxon>
        <taxon>Forsythia</taxon>
    </lineage>
</organism>
<evidence type="ECO:0000313" key="2">
    <source>
        <dbReference type="Proteomes" id="UP001604277"/>
    </source>
</evidence>
<dbReference type="EMBL" id="JBFOLJ010000009">
    <property type="protein sequence ID" value="KAL2507705.1"/>
    <property type="molecule type" value="Genomic_DNA"/>
</dbReference>
<comment type="caution">
    <text evidence="1">The sequence shown here is derived from an EMBL/GenBank/DDBJ whole genome shotgun (WGS) entry which is preliminary data.</text>
</comment>
<dbReference type="Proteomes" id="UP001604277">
    <property type="component" value="Unassembled WGS sequence"/>
</dbReference>
<evidence type="ECO:0000313" key="1">
    <source>
        <dbReference type="EMBL" id="KAL2507705.1"/>
    </source>
</evidence>
<proteinExistence type="predicted"/>
<protein>
    <submittedName>
        <fullName evidence="1">Uncharacterized protein</fullName>
    </submittedName>
</protein>
<name>A0ABD1T4Q0_9LAMI</name>
<keyword evidence="2" id="KW-1185">Reference proteome</keyword>
<reference evidence="2" key="1">
    <citation type="submission" date="2024-07" db="EMBL/GenBank/DDBJ databases">
        <title>Two chromosome-level genome assemblies of Korean endemic species Abeliophyllum distichum and Forsythia ovata (Oleaceae).</title>
        <authorList>
            <person name="Jang H."/>
        </authorList>
    </citation>
    <scope>NUCLEOTIDE SEQUENCE [LARGE SCALE GENOMIC DNA]</scope>
</reference>